<name>A0A2T5IQ26_9LACT</name>
<proteinExistence type="predicted"/>
<keyword evidence="4" id="KW-1185">Reference proteome</keyword>
<sequence length="279" mass="31768">MPAEINTKDSVYNVQPDKVKGFIWNNSYKRTVDKTKIPVCNILGVNIAAIDTEWALDYFKKYLKDLSGDYVCVSNVHTTVTSYEDPEYCDIQNGGIMALPDGGPLSSVGRKRGHSKMARVTGPSLMGEIFNISAEKGYRHYFYGSTEETLEKLYSKLEQKYPGLQIAGMYSPPFRPITDEENEMIVKMINDTNPDFVWIGLGAPKQEKWMAAHQGEIQGLMVGVGAGFDYYADNIKRAPEFMQRNNLEWLYRLLQDPKRLFNRYLLTNTKFLKLIAIGK</sequence>
<dbReference type="OrthoDB" id="9771846at2"/>
<evidence type="ECO:0000256" key="2">
    <source>
        <dbReference type="ARBA" id="ARBA00022679"/>
    </source>
</evidence>
<keyword evidence="2 3" id="KW-0808">Transferase</keyword>
<evidence type="ECO:0000313" key="4">
    <source>
        <dbReference type="Proteomes" id="UP000244161"/>
    </source>
</evidence>
<accession>A0A2T5IQ26</accession>
<reference evidence="3 4" key="1">
    <citation type="submission" date="2018-04" db="EMBL/GenBank/DDBJ databases">
        <title>Genomic Encyclopedia of Archaeal and Bacterial Type Strains, Phase II (KMG-II): from individual species to whole genera.</title>
        <authorList>
            <person name="Goeker M."/>
        </authorList>
    </citation>
    <scope>NUCLEOTIDE SEQUENCE [LARGE SCALE GENOMIC DNA]</scope>
    <source>
        <strain evidence="3 4">DSM 18806</strain>
    </source>
</reference>
<gene>
    <name evidence="3" type="ORF">C8U37_10236</name>
</gene>
<dbReference type="PANTHER" id="PTHR34136:SF1">
    <property type="entry name" value="UDP-N-ACETYL-D-MANNOSAMINURONIC ACID TRANSFERASE"/>
    <property type="match status" value="1"/>
</dbReference>
<dbReference type="InterPro" id="IPR004629">
    <property type="entry name" value="WecG_TagA_CpsF"/>
</dbReference>
<protein>
    <submittedName>
        <fullName evidence="3">N-acetylglucosaminyldiphosphoundecaprenol N-acetyl-beta-D-mannosaminyltransferase</fullName>
    </submittedName>
</protein>
<organism evidence="3 4">
    <name type="scientific">Trichococcus patagoniensis</name>
    <dbReference type="NCBI Taxonomy" id="382641"/>
    <lineage>
        <taxon>Bacteria</taxon>
        <taxon>Bacillati</taxon>
        <taxon>Bacillota</taxon>
        <taxon>Bacilli</taxon>
        <taxon>Lactobacillales</taxon>
        <taxon>Carnobacteriaceae</taxon>
        <taxon>Trichococcus</taxon>
    </lineage>
</organism>
<dbReference type="CDD" id="cd06533">
    <property type="entry name" value="Glyco_transf_WecG_TagA"/>
    <property type="match status" value="1"/>
</dbReference>
<dbReference type="PANTHER" id="PTHR34136">
    <property type="match status" value="1"/>
</dbReference>
<dbReference type="GO" id="GO:0016758">
    <property type="term" value="F:hexosyltransferase activity"/>
    <property type="evidence" value="ECO:0007669"/>
    <property type="project" value="TreeGrafter"/>
</dbReference>
<keyword evidence="1" id="KW-0328">Glycosyltransferase</keyword>
<dbReference type="Proteomes" id="UP000244161">
    <property type="component" value="Unassembled WGS sequence"/>
</dbReference>
<comment type="caution">
    <text evidence="3">The sequence shown here is derived from an EMBL/GenBank/DDBJ whole genome shotgun (WGS) entry which is preliminary data.</text>
</comment>
<dbReference type="AlphaFoldDB" id="A0A2T5IQ26"/>
<evidence type="ECO:0000313" key="3">
    <source>
        <dbReference type="EMBL" id="PTQ85933.1"/>
    </source>
</evidence>
<dbReference type="NCBIfam" id="TIGR00696">
    <property type="entry name" value="wecG_tagA_cpsF"/>
    <property type="match status" value="1"/>
</dbReference>
<evidence type="ECO:0000256" key="1">
    <source>
        <dbReference type="ARBA" id="ARBA00022676"/>
    </source>
</evidence>
<dbReference type="EMBL" id="QAOM01000002">
    <property type="protein sequence ID" value="PTQ85933.1"/>
    <property type="molecule type" value="Genomic_DNA"/>
</dbReference>
<dbReference type="Pfam" id="PF03808">
    <property type="entry name" value="Glyco_tran_WecG"/>
    <property type="match status" value="1"/>
</dbReference>
<dbReference type="RefSeq" id="WP_108031525.1">
    <property type="nucleotide sequence ID" value="NZ_QAOM01000002.1"/>
</dbReference>